<evidence type="ECO:0000256" key="1">
    <source>
        <dbReference type="ARBA" id="ARBA00004141"/>
    </source>
</evidence>
<dbReference type="InterPro" id="IPR047623">
    <property type="entry name" value="SatP"/>
</dbReference>
<gene>
    <name evidence="8" type="ORF">M878_02655</name>
</gene>
<sequence>MPVMNEDTRSLHPEQPPAGNPRPAVPGDPAPLGLAGFALTTLLLSIINTNLLKEGAAVIPVLGLAAFYGGIAQFAAGLFEFRRGNTFGATAFVSFAAFWLAYWWIVPRLALAGDAHNALGLFLLGWAIFTAYMTIAALRVTLAVLVVLALLTLTFLFLAIGAFQTGAQPHAMTQVGGWFGIATGLAAWYASAATVINETHARTVLPVGPRHPGTAPQARDERPA</sequence>
<evidence type="ECO:0000256" key="4">
    <source>
        <dbReference type="ARBA" id="ARBA00022989"/>
    </source>
</evidence>
<dbReference type="PANTHER" id="PTHR30178">
    <property type="entry name" value="INNER MEMBRANE PROTEIN YAAH"/>
    <property type="match status" value="1"/>
</dbReference>
<dbReference type="PATRIC" id="fig|1352936.5.peg.589"/>
<dbReference type="STRING" id="1352936.M878_02655"/>
<dbReference type="GO" id="GO:0015360">
    <property type="term" value="F:acetate:proton symporter activity"/>
    <property type="evidence" value="ECO:0007669"/>
    <property type="project" value="TreeGrafter"/>
</dbReference>
<name>V6KXZ3_STRRC</name>
<comment type="subcellular location">
    <subcellularLocation>
        <location evidence="1">Membrane</location>
        <topology evidence="1">Multi-pass membrane protein</topology>
    </subcellularLocation>
</comment>
<protein>
    <recommendedName>
        <fullName evidence="10">GPR1/FUN34/yaaH family protein</fullName>
    </recommendedName>
</protein>
<feature type="transmembrane region" description="Helical" evidence="7">
    <location>
        <begin position="117"/>
        <end position="135"/>
    </location>
</feature>
<evidence type="ECO:0000256" key="2">
    <source>
        <dbReference type="ARBA" id="ARBA00005587"/>
    </source>
</evidence>
<evidence type="ECO:0000256" key="3">
    <source>
        <dbReference type="ARBA" id="ARBA00022692"/>
    </source>
</evidence>
<dbReference type="NCBIfam" id="NF038013">
    <property type="entry name" value="AceTr_1"/>
    <property type="match status" value="1"/>
</dbReference>
<reference evidence="8 9" key="1">
    <citation type="journal article" date="2014" name="Genome Announc.">
        <title>Draft Genome Sequence of Streptomyces roseochromogenes subsp. oscitans DS 12.976, Producer of the Aminocoumarin Antibiotic Clorobiocin.</title>
        <authorList>
            <person name="Ruckert C."/>
            <person name="Kalinowski J."/>
            <person name="Heide L."/>
            <person name="Apel A.K."/>
        </authorList>
    </citation>
    <scope>NUCLEOTIDE SEQUENCE [LARGE SCALE GENOMIC DNA]</scope>
    <source>
        <strain evidence="8 9">DS 12.976</strain>
    </source>
</reference>
<keyword evidence="5 7" id="KW-0472">Membrane</keyword>
<accession>V6KXZ3</accession>
<comment type="similarity">
    <text evidence="2">Belongs to the acetate uptake transporter (AceTr) (TC 2.A.96) family.</text>
</comment>
<feature type="region of interest" description="Disordered" evidence="6">
    <location>
        <begin position="1"/>
        <end position="25"/>
    </location>
</feature>
<feature type="transmembrane region" description="Helical" evidence="7">
    <location>
        <begin position="86"/>
        <end position="105"/>
    </location>
</feature>
<evidence type="ECO:0000256" key="7">
    <source>
        <dbReference type="SAM" id="Phobius"/>
    </source>
</evidence>
<proteinExistence type="inferred from homology"/>
<organism evidence="8 9">
    <name type="scientific">Streptomyces roseochromogenus subsp. oscitans DS 12.976</name>
    <dbReference type="NCBI Taxonomy" id="1352936"/>
    <lineage>
        <taxon>Bacteria</taxon>
        <taxon>Bacillati</taxon>
        <taxon>Actinomycetota</taxon>
        <taxon>Actinomycetes</taxon>
        <taxon>Kitasatosporales</taxon>
        <taxon>Streptomycetaceae</taxon>
        <taxon>Streptomyces</taxon>
    </lineage>
</organism>
<keyword evidence="9" id="KW-1185">Reference proteome</keyword>
<evidence type="ECO:0000256" key="5">
    <source>
        <dbReference type="ARBA" id="ARBA00023136"/>
    </source>
</evidence>
<feature type="compositionally biased region" description="Pro residues" evidence="6">
    <location>
        <begin position="14"/>
        <end position="25"/>
    </location>
</feature>
<dbReference type="AlphaFoldDB" id="V6KXZ3"/>
<feature type="transmembrane region" description="Helical" evidence="7">
    <location>
        <begin position="57"/>
        <end position="79"/>
    </location>
</feature>
<keyword evidence="3 7" id="KW-0812">Transmembrane</keyword>
<feature type="transmembrane region" description="Helical" evidence="7">
    <location>
        <begin position="175"/>
        <end position="196"/>
    </location>
</feature>
<feature type="compositionally biased region" description="Basic and acidic residues" evidence="6">
    <location>
        <begin position="1"/>
        <end position="12"/>
    </location>
</feature>
<dbReference type="Proteomes" id="UP000017984">
    <property type="component" value="Chromosome"/>
</dbReference>
<comment type="caution">
    <text evidence="8">The sequence shown here is derived from an EMBL/GenBank/DDBJ whole genome shotgun (WGS) entry which is preliminary data.</text>
</comment>
<evidence type="ECO:0000256" key="6">
    <source>
        <dbReference type="SAM" id="MobiDB-lite"/>
    </source>
</evidence>
<dbReference type="PANTHER" id="PTHR30178:SF3">
    <property type="entry name" value="SUCCINATE-ACETATE_PROTON SYMPORTER SATP"/>
    <property type="match status" value="1"/>
</dbReference>
<dbReference type="HOGENOM" id="CLU_051062_3_1_11"/>
<keyword evidence="4 7" id="KW-1133">Transmembrane helix</keyword>
<evidence type="ECO:0000313" key="8">
    <source>
        <dbReference type="EMBL" id="EST36296.1"/>
    </source>
</evidence>
<dbReference type="EMBL" id="AWQX01000017">
    <property type="protein sequence ID" value="EST36296.1"/>
    <property type="molecule type" value="Genomic_DNA"/>
</dbReference>
<evidence type="ECO:0000313" key="9">
    <source>
        <dbReference type="Proteomes" id="UP000017984"/>
    </source>
</evidence>
<evidence type="ECO:0008006" key="10">
    <source>
        <dbReference type="Google" id="ProtNLM"/>
    </source>
</evidence>
<dbReference type="InterPro" id="IPR000791">
    <property type="entry name" value="Gpr1/Fun34/SatP-like"/>
</dbReference>
<dbReference type="Pfam" id="PF01184">
    <property type="entry name" value="Gpr1_Fun34_YaaH"/>
    <property type="match status" value="1"/>
</dbReference>
<dbReference type="GO" id="GO:0071422">
    <property type="term" value="P:succinate transmembrane transport"/>
    <property type="evidence" value="ECO:0007669"/>
    <property type="project" value="TreeGrafter"/>
</dbReference>
<dbReference type="GO" id="GO:0005886">
    <property type="term" value="C:plasma membrane"/>
    <property type="evidence" value="ECO:0007669"/>
    <property type="project" value="TreeGrafter"/>
</dbReference>
<feature type="transmembrane region" description="Helical" evidence="7">
    <location>
        <begin position="142"/>
        <end position="163"/>
    </location>
</feature>
<feature type="transmembrane region" description="Helical" evidence="7">
    <location>
        <begin position="32"/>
        <end position="51"/>
    </location>
</feature>